<evidence type="ECO:0000313" key="3">
    <source>
        <dbReference type="Proteomes" id="UP000010798"/>
    </source>
</evidence>
<keyword evidence="2" id="KW-0614">Plasmid</keyword>
<proteinExistence type="predicted"/>
<feature type="domain" description="Helix-turn-helix" evidence="1">
    <location>
        <begin position="58"/>
        <end position="110"/>
    </location>
</feature>
<protein>
    <recommendedName>
        <fullName evidence="1">Helix-turn-helix domain-containing protein</fullName>
    </recommendedName>
</protein>
<dbReference type="Pfam" id="PF12728">
    <property type="entry name" value="HTH_17"/>
    <property type="match status" value="1"/>
</dbReference>
<geneLocation type="plasmid" evidence="2 3">
    <name>pSINAC02</name>
</geneLocation>
<reference evidence="2 3" key="1">
    <citation type="submission" date="2012-02" db="EMBL/GenBank/DDBJ databases">
        <title>Complete sequence of plasmid 2 of Singulisphaera acidiphila DSM 18658.</title>
        <authorList>
            <consortium name="US DOE Joint Genome Institute (JGI-PGF)"/>
            <person name="Lucas S."/>
            <person name="Copeland A."/>
            <person name="Lapidus A."/>
            <person name="Glavina del Rio T."/>
            <person name="Dalin E."/>
            <person name="Tice H."/>
            <person name="Bruce D."/>
            <person name="Goodwin L."/>
            <person name="Pitluck S."/>
            <person name="Peters L."/>
            <person name="Ovchinnikova G."/>
            <person name="Chertkov O."/>
            <person name="Kyrpides N."/>
            <person name="Mavromatis K."/>
            <person name="Ivanova N."/>
            <person name="Brettin T."/>
            <person name="Detter J.C."/>
            <person name="Han C."/>
            <person name="Larimer F."/>
            <person name="Land M."/>
            <person name="Hauser L."/>
            <person name="Markowitz V."/>
            <person name="Cheng J.-F."/>
            <person name="Hugenholtz P."/>
            <person name="Woyke T."/>
            <person name="Wu D."/>
            <person name="Tindall B."/>
            <person name="Pomrenke H."/>
            <person name="Brambilla E."/>
            <person name="Klenk H.-P."/>
            <person name="Eisen J.A."/>
        </authorList>
    </citation>
    <scope>NUCLEOTIDE SEQUENCE [LARGE SCALE GENOMIC DNA]</scope>
    <source>
        <strain evidence="3">ATCC BAA-1392 / DSM 18658 / VKM B-2454 / MOB10</strain>
        <plasmid evidence="2 3">pSINAC02</plasmid>
    </source>
</reference>
<dbReference type="OrthoDB" id="292087at2"/>
<name>L0DRP9_SINAD</name>
<dbReference type="Gene3D" id="1.10.1660.10">
    <property type="match status" value="1"/>
</dbReference>
<evidence type="ECO:0000259" key="1">
    <source>
        <dbReference type="Pfam" id="PF12728"/>
    </source>
</evidence>
<accession>L0DRP9</accession>
<dbReference type="Proteomes" id="UP000010798">
    <property type="component" value="Plasmid pSINAC02"/>
</dbReference>
<dbReference type="InterPro" id="IPR041657">
    <property type="entry name" value="HTH_17"/>
</dbReference>
<dbReference type="KEGG" id="saci:Sinac_7626"/>
<dbReference type="HOGENOM" id="CLU_2036490_0_0_0"/>
<gene>
    <name evidence="2" type="ordered locus">Sinac_7626</name>
</gene>
<dbReference type="AlphaFoldDB" id="L0DRP9"/>
<dbReference type="EMBL" id="CP003366">
    <property type="protein sequence ID" value="AGA31657.1"/>
    <property type="molecule type" value="Genomic_DNA"/>
</dbReference>
<keyword evidence="3" id="KW-1185">Reference proteome</keyword>
<evidence type="ECO:0000313" key="2">
    <source>
        <dbReference type="EMBL" id="AGA31657.1"/>
    </source>
</evidence>
<dbReference type="RefSeq" id="WP_015250718.1">
    <property type="nucleotide sequence ID" value="NC_019894.1"/>
</dbReference>
<organism evidence="2 3">
    <name type="scientific">Singulisphaera acidiphila (strain ATCC BAA-1392 / DSM 18658 / VKM B-2454 / MOB10)</name>
    <dbReference type="NCBI Taxonomy" id="886293"/>
    <lineage>
        <taxon>Bacteria</taxon>
        <taxon>Pseudomonadati</taxon>
        <taxon>Planctomycetota</taxon>
        <taxon>Planctomycetia</taxon>
        <taxon>Isosphaerales</taxon>
        <taxon>Isosphaeraceae</taxon>
        <taxon>Singulisphaera</taxon>
    </lineage>
</organism>
<sequence length="121" mass="13946">MSKLEYPIHTIEGQLEALASQLAEVTRLLKSAVSLIDAGLTEIRTRLETAAVDRHKEWYSVGEFAELLGRRPSTVRDWCRLGRIKAAKRDQGRGVTKDWEIHRDELDRYRNHGLRPLRLLA</sequence>